<dbReference type="SMART" id="SM00534">
    <property type="entry name" value="MUTSac"/>
    <property type="match status" value="1"/>
</dbReference>
<dbReference type="InterPro" id="IPR045076">
    <property type="entry name" value="MutS"/>
</dbReference>
<evidence type="ECO:0000313" key="5">
    <source>
        <dbReference type="EMBL" id="MFD2696411.1"/>
    </source>
</evidence>
<dbReference type="Gene3D" id="3.40.50.300">
    <property type="entry name" value="P-loop containing nucleotide triphosphate hydrolases"/>
    <property type="match status" value="1"/>
</dbReference>
<keyword evidence="2" id="KW-0067">ATP-binding</keyword>
<evidence type="ECO:0000259" key="4">
    <source>
        <dbReference type="SMART" id="SM00534"/>
    </source>
</evidence>
<evidence type="ECO:0000256" key="2">
    <source>
        <dbReference type="ARBA" id="ARBA00022840"/>
    </source>
</evidence>
<accession>A0ABW5S9C4</accession>
<keyword evidence="3" id="KW-0238">DNA-binding</keyword>
<dbReference type="Proteomes" id="UP001597357">
    <property type="component" value="Unassembled WGS sequence"/>
</dbReference>
<dbReference type="PANTHER" id="PTHR11361:SF34">
    <property type="entry name" value="DNA MISMATCH REPAIR PROTEIN MSH1, MITOCHONDRIAL"/>
    <property type="match status" value="1"/>
</dbReference>
<proteinExistence type="predicted"/>
<dbReference type="RefSeq" id="WP_379042454.1">
    <property type="nucleotide sequence ID" value="NZ_JBHULZ010000002.1"/>
</dbReference>
<name>A0ABW5S9C4_9FLAO</name>
<dbReference type="InterPro" id="IPR027417">
    <property type="entry name" value="P-loop_NTPase"/>
</dbReference>
<organism evidence="5 6">
    <name type="scientific">Mesonia sediminis</name>
    <dbReference type="NCBI Taxonomy" id="1703946"/>
    <lineage>
        <taxon>Bacteria</taxon>
        <taxon>Pseudomonadati</taxon>
        <taxon>Bacteroidota</taxon>
        <taxon>Flavobacteriia</taxon>
        <taxon>Flavobacteriales</taxon>
        <taxon>Flavobacteriaceae</taxon>
        <taxon>Mesonia</taxon>
    </lineage>
</organism>
<dbReference type="PANTHER" id="PTHR11361">
    <property type="entry name" value="DNA MISMATCH REPAIR PROTEIN MUTS FAMILY MEMBER"/>
    <property type="match status" value="1"/>
</dbReference>
<evidence type="ECO:0000313" key="6">
    <source>
        <dbReference type="Proteomes" id="UP001597357"/>
    </source>
</evidence>
<dbReference type="EMBL" id="JBHULZ010000002">
    <property type="protein sequence ID" value="MFD2696411.1"/>
    <property type="molecule type" value="Genomic_DNA"/>
</dbReference>
<evidence type="ECO:0000256" key="1">
    <source>
        <dbReference type="ARBA" id="ARBA00022741"/>
    </source>
</evidence>
<keyword evidence="1" id="KW-0547">Nucleotide-binding</keyword>
<feature type="domain" description="DNA mismatch repair proteins mutS family" evidence="4">
    <location>
        <begin position="244"/>
        <end position="418"/>
    </location>
</feature>
<gene>
    <name evidence="5" type="ORF">ACFSQ0_00225</name>
</gene>
<sequence>MSVANEIQDLALESEVLPLFDFTLQAQTKQRLKALLQQTLPNATAVEAQQNTLKALIAQHKVLGSYTYSPLYFNEVFAFLQQEHIEDLSARTWHYRLFSTRKQKHQQQSQYKLLVLFLHKLEFNYFSRLSLTDFPEAYKRKIQGIQFFLAGFKLSGYQAAIQADAFKLSHSIALSQHVHQLKEKGLVKAFWEDLFEFEALLSVSIAISKNDFVFPELGATKLLLQGFYHPALTEPVKNDFSSNQRVNLINGANMSGKSTFLKSISLCVYLAHLGWAVPAKKASLPFIDYFGIHLHKRDALQQGYSHFMQELMYFKQALLQAQRGNSCWVVFDEFFNATNAEDARVLTQKSITGLNQWQQGYCFIATHLLDLSQSCLSTVGTYHLACQIKEQRPAFTYRLVPGWSTLQVGQLLFKQEGLEQLLVQNTT</sequence>
<dbReference type="InterPro" id="IPR000432">
    <property type="entry name" value="DNA_mismatch_repair_MutS_C"/>
</dbReference>
<evidence type="ECO:0000256" key="3">
    <source>
        <dbReference type="ARBA" id="ARBA00023125"/>
    </source>
</evidence>
<keyword evidence="6" id="KW-1185">Reference proteome</keyword>
<protein>
    <recommendedName>
        <fullName evidence="4">DNA mismatch repair proteins mutS family domain-containing protein</fullName>
    </recommendedName>
</protein>
<dbReference type="Pfam" id="PF00488">
    <property type="entry name" value="MutS_V"/>
    <property type="match status" value="1"/>
</dbReference>
<dbReference type="SUPFAM" id="SSF52540">
    <property type="entry name" value="P-loop containing nucleoside triphosphate hydrolases"/>
    <property type="match status" value="1"/>
</dbReference>
<comment type="caution">
    <text evidence="5">The sequence shown here is derived from an EMBL/GenBank/DDBJ whole genome shotgun (WGS) entry which is preliminary data.</text>
</comment>
<reference evidence="6" key="1">
    <citation type="journal article" date="2019" name="Int. J. Syst. Evol. Microbiol.">
        <title>The Global Catalogue of Microorganisms (GCM) 10K type strain sequencing project: providing services to taxonomists for standard genome sequencing and annotation.</title>
        <authorList>
            <consortium name="The Broad Institute Genomics Platform"/>
            <consortium name="The Broad Institute Genome Sequencing Center for Infectious Disease"/>
            <person name="Wu L."/>
            <person name="Ma J."/>
        </authorList>
    </citation>
    <scope>NUCLEOTIDE SEQUENCE [LARGE SCALE GENOMIC DNA]</scope>
    <source>
        <strain evidence="6">KCTC 42255</strain>
    </source>
</reference>